<dbReference type="EMBL" id="LR778175">
    <property type="protein sequence ID" value="CAB1275397.1"/>
    <property type="molecule type" value="Genomic_DNA"/>
</dbReference>
<dbReference type="Pfam" id="PF09618">
    <property type="entry name" value="Cas_Csy4"/>
    <property type="match status" value="1"/>
</dbReference>
<dbReference type="GO" id="GO:0043571">
    <property type="term" value="P:maintenance of CRISPR repeat elements"/>
    <property type="evidence" value="ECO:0007669"/>
    <property type="project" value="InterPro"/>
</dbReference>
<dbReference type="InterPro" id="IPR013396">
    <property type="entry name" value="CRISPR-assoc_prot_Csy4"/>
</dbReference>
<dbReference type="AlphaFoldDB" id="A0A7G1Q8T4"/>
<keyword evidence="2" id="KW-1185">Reference proteome</keyword>
<dbReference type="GO" id="GO:0004519">
    <property type="term" value="F:endonuclease activity"/>
    <property type="evidence" value="ECO:0007669"/>
    <property type="project" value="InterPro"/>
</dbReference>
<proteinExistence type="predicted"/>
<evidence type="ECO:0000313" key="1">
    <source>
        <dbReference type="EMBL" id="CAB1275397.1"/>
    </source>
</evidence>
<gene>
    <name evidence="1" type="ORF">NSCAC_0646</name>
</gene>
<dbReference type="KEGG" id="ntg:NSCAC_0646"/>
<protein>
    <submittedName>
        <fullName evidence="1">CRISPR-associated protein, Csy4 family</fullName>
    </submittedName>
</protein>
<dbReference type="Gene3D" id="3.30.70.2540">
    <property type="entry name" value="CRISPR-associated endoribonuclease Cas6/Csy4"/>
    <property type="match status" value="1"/>
</dbReference>
<organism evidence="1 2">
    <name type="scientific">Candidatus Nitrosacidococcus tergens</name>
    <dbReference type="NCBI Taxonomy" id="553981"/>
    <lineage>
        <taxon>Bacteria</taxon>
        <taxon>Pseudomonadati</taxon>
        <taxon>Pseudomonadota</taxon>
        <taxon>Gammaproteobacteria</taxon>
        <taxon>Chromatiales</taxon>
        <taxon>Chromatiaceae</taxon>
        <taxon>Candidatus Nitrosacidococcus</taxon>
    </lineage>
</organism>
<evidence type="ECO:0000313" key="2">
    <source>
        <dbReference type="Proteomes" id="UP000516072"/>
    </source>
</evidence>
<reference evidence="1 2" key="1">
    <citation type="submission" date="2020-03" db="EMBL/GenBank/DDBJ databases">
        <authorList>
            <person name="Picone N."/>
        </authorList>
    </citation>
    <scope>NUCLEOTIDE SEQUENCE [LARGE SCALE GENOMIC DNA]</scope>
    <source>
        <strain evidence="1">NSCAC1</strain>
    </source>
</reference>
<sequence>MFSEYVEIHTQGESEDTHFILSKLFTRIHGILKSHSLNIALGFPDLKEYSPGKLIRCFGVVKDLAQLEKNDGLLHLEKRNMISINSIASVPKDHDKIAYRRLREPEKAINGFKKRLSLRNQKRESIPHLKNNTNETEEKEKIKRPPYLILERNGQKLPIHIGTERLKLDSDLCQFNTYGFAKKIKECYAAIPFF</sequence>
<name>A0A7G1Q8T4_9GAMM</name>
<accession>A0A7G1Q8T4</accession>
<dbReference type="NCBIfam" id="TIGR02563">
    <property type="entry name" value="cas_Csy4"/>
    <property type="match status" value="1"/>
</dbReference>
<dbReference type="RefSeq" id="WP_197744985.1">
    <property type="nucleotide sequence ID" value="NZ_LR778175.1"/>
</dbReference>
<dbReference type="InterPro" id="IPR042564">
    <property type="entry name" value="CRISPR-Cas6/Csy4_sf"/>
</dbReference>
<dbReference type="Proteomes" id="UP000516072">
    <property type="component" value="Chromosome"/>
</dbReference>